<comment type="caution">
    <text evidence="1">The sequence shown here is derived from an EMBL/GenBank/DDBJ whole genome shotgun (WGS) entry which is preliminary data.</text>
</comment>
<gene>
    <name evidence="1" type="ORF">QFC19_005803</name>
</gene>
<evidence type="ECO:0000313" key="2">
    <source>
        <dbReference type="Proteomes" id="UP001241377"/>
    </source>
</evidence>
<evidence type="ECO:0000313" key="1">
    <source>
        <dbReference type="EMBL" id="KAJ9099986.1"/>
    </source>
</evidence>
<sequence length="90" mass="9798">MSSKLMPQQDSVLFDRPDASPAMNDVVDPKTNKALPTSEHSLRPLTIASRDNKVFQSLYDSAIDRARQAEIGSGRVRGTQALDEKVAANA</sequence>
<accession>A0ACC2VMY2</accession>
<proteinExistence type="predicted"/>
<protein>
    <submittedName>
        <fullName evidence="1">Uncharacterized protein</fullName>
    </submittedName>
</protein>
<reference evidence="1" key="1">
    <citation type="submission" date="2023-04" db="EMBL/GenBank/DDBJ databases">
        <title>Draft Genome sequencing of Naganishia species isolated from polar environments using Oxford Nanopore Technology.</title>
        <authorList>
            <person name="Leo P."/>
            <person name="Venkateswaran K."/>
        </authorList>
    </citation>
    <scope>NUCLEOTIDE SEQUENCE</scope>
    <source>
        <strain evidence="1">MNA-CCFEE 5261</strain>
    </source>
</reference>
<keyword evidence="2" id="KW-1185">Reference proteome</keyword>
<dbReference type="EMBL" id="JASBWR010000067">
    <property type="protein sequence ID" value="KAJ9099986.1"/>
    <property type="molecule type" value="Genomic_DNA"/>
</dbReference>
<dbReference type="Proteomes" id="UP001241377">
    <property type="component" value="Unassembled WGS sequence"/>
</dbReference>
<organism evidence="1 2">
    <name type="scientific">Naganishia cerealis</name>
    <dbReference type="NCBI Taxonomy" id="610337"/>
    <lineage>
        <taxon>Eukaryota</taxon>
        <taxon>Fungi</taxon>
        <taxon>Dikarya</taxon>
        <taxon>Basidiomycota</taxon>
        <taxon>Agaricomycotina</taxon>
        <taxon>Tremellomycetes</taxon>
        <taxon>Filobasidiales</taxon>
        <taxon>Filobasidiaceae</taxon>
        <taxon>Naganishia</taxon>
    </lineage>
</organism>
<name>A0ACC2VMY2_9TREE</name>